<dbReference type="InterPro" id="IPR006016">
    <property type="entry name" value="UspA"/>
</dbReference>
<reference evidence="3 4" key="2">
    <citation type="journal article" date="2012" name="Environ. Microbiol.">
        <title>Characterization of the first alginolytic operons in a marine bacterium: from their emergence in marine Flavobacteriia to their independent transfers to marine Proteobacteria and human gut Bacteroides.</title>
        <authorList>
            <person name="Thomas F."/>
            <person name="Barbeyron T."/>
            <person name="Tonon T."/>
            <person name="Genicot S."/>
            <person name="Czjzek M."/>
            <person name="Michel G."/>
        </authorList>
    </citation>
    <scope>NUCLEOTIDE SEQUENCE [LARGE SCALE GENOMIC DNA]</scope>
    <source>
        <strain evidence="4">DSM 12802 / CCUG 47099 / CIP 106680 / NCIMB 13871 / Dsij</strain>
    </source>
</reference>
<gene>
    <name evidence="3" type="ordered locus">zobellia_152</name>
</gene>
<keyword evidence="4" id="KW-1185">Reference proteome</keyword>
<dbReference type="STRING" id="63186.ZOBELLIA_152"/>
<dbReference type="RefSeq" id="WP_013991538.1">
    <property type="nucleotide sequence ID" value="NC_015844.1"/>
</dbReference>
<evidence type="ECO:0000313" key="3">
    <source>
        <dbReference type="EMBL" id="CAZ94225.1"/>
    </source>
</evidence>
<dbReference type="Gene3D" id="3.40.50.12370">
    <property type="match status" value="1"/>
</dbReference>
<dbReference type="HOGENOM" id="CLU_049301_2_4_10"/>
<dbReference type="KEGG" id="zga:ZOBELLIA_152"/>
<dbReference type="InterPro" id="IPR006015">
    <property type="entry name" value="Universal_stress_UspA"/>
</dbReference>
<feature type="domain" description="UspA" evidence="2">
    <location>
        <begin position="3"/>
        <end position="146"/>
    </location>
</feature>
<dbReference type="CDD" id="cd00293">
    <property type="entry name" value="USP-like"/>
    <property type="match status" value="1"/>
</dbReference>
<name>G0L0A6_ZOBGA</name>
<dbReference type="EMBL" id="FP476056">
    <property type="protein sequence ID" value="CAZ94225.1"/>
    <property type="molecule type" value="Genomic_DNA"/>
</dbReference>
<protein>
    <submittedName>
        <fullName evidence="3">Universal stress protein</fullName>
    </submittedName>
</protein>
<dbReference type="SUPFAM" id="SSF52402">
    <property type="entry name" value="Adenine nucleotide alpha hydrolases-like"/>
    <property type="match status" value="2"/>
</dbReference>
<reference evidence="4" key="1">
    <citation type="submission" date="2009-07" db="EMBL/GenBank/DDBJ databases">
        <title>Complete genome sequence of Zobellia galactanivorans Dsij.</title>
        <authorList>
            <consortium name="Genoscope - CEA"/>
        </authorList>
    </citation>
    <scope>NUCLEOTIDE SEQUENCE [LARGE SCALE GENOMIC DNA]</scope>
    <source>
        <strain evidence="4">DSM 12802 / CCUG 47099 / CIP 106680 / NCIMB 13871 / Dsij</strain>
    </source>
</reference>
<dbReference type="OrthoDB" id="9788959at2"/>
<proteinExistence type="inferred from homology"/>
<comment type="similarity">
    <text evidence="1">Belongs to the universal stress protein A family.</text>
</comment>
<evidence type="ECO:0000256" key="1">
    <source>
        <dbReference type="ARBA" id="ARBA00008791"/>
    </source>
</evidence>
<accession>G0L0A6</accession>
<dbReference type="PANTHER" id="PTHR46268">
    <property type="entry name" value="STRESS RESPONSE PROTEIN NHAX"/>
    <property type="match status" value="1"/>
</dbReference>
<dbReference type="PANTHER" id="PTHR46268:SF22">
    <property type="entry name" value="SENSOR PROTEIN KDPD-RELATED"/>
    <property type="match status" value="1"/>
</dbReference>
<sequence length="281" mass="32130">MLKVLLPTDFSENSKNAIRYALHFYKDVACTFYLLHTYTPAAQRIDYILGSPGQIGLGDTWKVEAESEINELSEELESDDTNLSHQFVTHVAFESLGAEVQKMVLNEQIDIIVMGTQGATGAKATFLGTKTVDVLKEATCPMLIVPNGYTYQLVKNVAFVTNYKRNFSADILNPIKQVLSRFGASMHIMHIFEEERLNRIQESNRNTLETYLEEFKPSFHWMPNFGNKTKGIQVFLKELDIDLLTMFKYNHDFIEKLTHEPVIKKVSFCVDIPFMVVPVEE</sequence>
<evidence type="ECO:0000259" key="2">
    <source>
        <dbReference type="Pfam" id="PF00582"/>
    </source>
</evidence>
<dbReference type="PRINTS" id="PR01438">
    <property type="entry name" value="UNVRSLSTRESS"/>
</dbReference>
<dbReference type="Proteomes" id="UP000008898">
    <property type="component" value="Chromosome"/>
</dbReference>
<dbReference type="PATRIC" id="fig|63186.3.peg.157"/>
<dbReference type="AlphaFoldDB" id="G0L0A6"/>
<organism evidence="3 4">
    <name type="scientific">Zobellia galactanivorans (strain DSM 12802 / CCUG 47099 / CIP 106680 / NCIMB 13871 / Dsij)</name>
    <dbReference type="NCBI Taxonomy" id="63186"/>
    <lineage>
        <taxon>Bacteria</taxon>
        <taxon>Pseudomonadati</taxon>
        <taxon>Bacteroidota</taxon>
        <taxon>Flavobacteriia</taxon>
        <taxon>Flavobacteriales</taxon>
        <taxon>Flavobacteriaceae</taxon>
        <taxon>Zobellia</taxon>
    </lineage>
</organism>
<dbReference type="Pfam" id="PF00582">
    <property type="entry name" value="Usp"/>
    <property type="match status" value="1"/>
</dbReference>
<evidence type="ECO:0000313" key="4">
    <source>
        <dbReference type="Proteomes" id="UP000008898"/>
    </source>
</evidence>